<keyword evidence="2" id="KW-1185">Reference proteome</keyword>
<organism evidence="1 2">
    <name type="scientific">Hygrophoropsis aurantiaca</name>
    <dbReference type="NCBI Taxonomy" id="72124"/>
    <lineage>
        <taxon>Eukaryota</taxon>
        <taxon>Fungi</taxon>
        <taxon>Dikarya</taxon>
        <taxon>Basidiomycota</taxon>
        <taxon>Agaricomycotina</taxon>
        <taxon>Agaricomycetes</taxon>
        <taxon>Agaricomycetidae</taxon>
        <taxon>Boletales</taxon>
        <taxon>Coniophorineae</taxon>
        <taxon>Hygrophoropsidaceae</taxon>
        <taxon>Hygrophoropsis</taxon>
    </lineage>
</organism>
<dbReference type="Proteomes" id="UP000790377">
    <property type="component" value="Unassembled WGS sequence"/>
</dbReference>
<proteinExistence type="predicted"/>
<accession>A0ACB8AJX6</accession>
<name>A0ACB8AJX6_9AGAM</name>
<sequence length="132" mass="14537">MNFTTLFACILATVSVVHGSCPSTIKMSPGSNWALQIWALKDCQGHSQPWPGSHLKGPGASACGNFTHFHPGDQLQSWVFQTRSANINLEFYDKPGCHEADKLDRYAEGPIFNAPKLVHPAKSVKVFMRPLN</sequence>
<dbReference type="EMBL" id="MU267630">
    <property type="protein sequence ID" value="KAH7913469.1"/>
    <property type="molecule type" value="Genomic_DNA"/>
</dbReference>
<protein>
    <submittedName>
        <fullName evidence="1">Uncharacterized protein</fullName>
    </submittedName>
</protein>
<evidence type="ECO:0000313" key="2">
    <source>
        <dbReference type="Proteomes" id="UP000790377"/>
    </source>
</evidence>
<evidence type="ECO:0000313" key="1">
    <source>
        <dbReference type="EMBL" id="KAH7913469.1"/>
    </source>
</evidence>
<gene>
    <name evidence="1" type="ORF">BJ138DRAFT_1178044</name>
</gene>
<comment type="caution">
    <text evidence="1">The sequence shown here is derived from an EMBL/GenBank/DDBJ whole genome shotgun (WGS) entry which is preliminary data.</text>
</comment>
<reference evidence="1" key="1">
    <citation type="journal article" date="2021" name="New Phytol.">
        <title>Evolutionary innovations through gain and loss of genes in the ectomycorrhizal Boletales.</title>
        <authorList>
            <person name="Wu G."/>
            <person name="Miyauchi S."/>
            <person name="Morin E."/>
            <person name="Kuo A."/>
            <person name="Drula E."/>
            <person name="Varga T."/>
            <person name="Kohler A."/>
            <person name="Feng B."/>
            <person name="Cao Y."/>
            <person name="Lipzen A."/>
            <person name="Daum C."/>
            <person name="Hundley H."/>
            <person name="Pangilinan J."/>
            <person name="Johnson J."/>
            <person name="Barry K."/>
            <person name="LaButti K."/>
            <person name="Ng V."/>
            <person name="Ahrendt S."/>
            <person name="Min B."/>
            <person name="Choi I.G."/>
            <person name="Park H."/>
            <person name="Plett J.M."/>
            <person name="Magnuson J."/>
            <person name="Spatafora J.W."/>
            <person name="Nagy L.G."/>
            <person name="Henrissat B."/>
            <person name="Grigoriev I.V."/>
            <person name="Yang Z.L."/>
            <person name="Xu J."/>
            <person name="Martin F.M."/>
        </authorList>
    </citation>
    <scope>NUCLEOTIDE SEQUENCE</scope>
    <source>
        <strain evidence="1">ATCC 28755</strain>
    </source>
</reference>